<dbReference type="PIRSF" id="PIRSF000530">
    <property type="entry name" value="Galactokinase"/>
    <property type="match status" value="1"/>
</dbReference>
<reference evidence="6" key="3">
    <citation type="submission" date="2015-06" db="UniProtKB">
        <authorList>
            <consortium name="EnsemblProtists"/>
        </authorList>
    </citation>
    <scope>IDENTIFICATION</scope>
</reference>
<dbReference type="PANTHER" id="PTHR10457:SF7">
    <property type="entry name" value="GALACTOKINASE-RELATED"/>
    <property type="match status" value="1"/>
</dbReference>
<dbReference type="Gene3D" id="3.30.70.890">
    <property type="entry name" value="GHMP kinase, C-terminal domain"/>
    <property type="match status" value="1"/>
</dbReference>
<dbReference type="GO" id="GO:0005829">
    <property type="term" value="C:cytosol"/>
    <property type="evidence" value="ECO:0007669"/>
    <property type="project" value="TreeGrafter"/>
</dbReference>
<dbReference type="PANTHER" id="PTHR10457">
    <property type="entry name" value="MEVALONATE KINASE/GALACTOKINASE"/>
    <property type="match status" value="1"/>
</dbReference>
<dbReference type="AlphaFoldDB" id="L1K342"/>
<dbReference type="SUPFAM" id="SSF54211">
    <property type="entry name" value="Ribosomal protein S5 domain 2-like"/>
    <property type="match status" value="1"/>
</dbReference>
<reference evidence="5 7" key="1">
    <citation type="journal article" date="2012" name="Nature">
        <title>Algal genomes reveal evolutionary mosaicism and the fate of nucleomorphs.</title>
        <authorList>
            <consortium name="DOE Joint Genome Institute"/>
            <person name="Curtis B.A."/>
            <person name="Tanifuji G."/>
            <person name="Burki F."/>
            <person name="Gruber A."/>
            <person name="Irimia M."/>
            <person name="Maruyama S."/>
            <person name="Arias M.C."/>
            <person name="Ball S.G."/>
            <person name="Gile G.H."/>
            <person name="Hirakawa Y."/>
            <person name="Hopkins J.F."/>
            <person name="Kuo A."/>
            <person name="Rensing S.A."/>
            <person name="Schmutz J."/>
            <person name="Symeonidi A."/>
            <person name="Elias M."/>
            <person name="Eveleigh R.J."/>
            <person name="Herman E.K."/>
            <person name="Klute M.J."/>
            <person name="Nakayama T."/>
            <person name="Obornik M."/>
            <person name="Reyes-Prieto A."/>
            <person name="Armbrust E.V."/>
            <person name="Aves S.J."/>
            <person name="Beiko R.G."/>
            <person name="Coutinho P."/>
            <person name="Dacks J.B."/>
            <person name="Durnford D.G."/>
            <person name="Fast N.M."/>
            <person name="Green B.R."/>
            <person name="Grisdale C.J."/>
            <person name="Hempel F."/>
            <person name="Henrissat B."/>
            <person name="Hoppner M.P."/>
            <person name="Ishida K."/>
            <person name="Kim E."/>
            <person name="Koreny L."/>
            <person name="Kroth P.G."/>
            <person name="Liu Y."/>
            <person name="Malik S.B."/>
            <person name="Maier U.G."/>
            <person name="McRose D."/>
            <person name="Mock T."/>
            <person name="Neilson J.A."/>
            <person name="Onodera N.T."/>
            <person name="Poole A.M."/>
            <person name="Pritham E.J."/>
            <person name="Richards T.A."/>
            <person name="Rocap G."/>
            <person name="Roy S.W."/>
            <person name="Sarai C."/>
            <person name="Schaack S."/>
            <person name="Shirato S."/>
            <person name="Slamovits C.H."/>
            <person name="Spencer D.F."/>
            <person name="Suzuki S."/>
            <person name="Worden A.Z."/>
            <person name="Zauner S."/>
            <person name="Barry K."/>
            <person name="Bell C."/>
            <person name="Bharti A.K."/>
            <person name="Crow J.A."/>
            <person name="Grimwood J."/>
            <person name="Kramer R."/>
            <person name="Lindquist E."/>
            <person name="Lucas S."/>
            <person name="Salamov A."/>
            <person name="McFadden G.I."/>
            <person name="Lane C.E."/>
            <person name="Keeling P.J."/>
            <person name="Gray M.W."/>
            <person name="Grigoriev I.V."/>
            <person name="Archibald J.M."/>
        </authorList>
    </citation>
    <scope>NUCLEOTIDE SEQUENCE</scope>
    <source>
        <strain evidence="5 7">CCMP2712</strain>
    </source>
</reference>
<feature type="domain" description="Galactokinase N-terminal" evidence="4">
    <location>
        <begin position="18"/>
        <end position="39"/>
    </location>
</feature>
<dbReference type="Pfam" id="PF08544">
    <property type="entry name" value="GHMP_kinases_C"/>
    <property type="match status" value="1"/>
</dbReference>
<dbReference type="InterPro" id="IPR020568">
    <property type="entry name" value="Ribosomal_Su5_D2-typ_SF"/>
</dbReference>
<dbReference type="eggNOG" id="KOG0631">
    <property type="taxonomic scope" value="Eukaryota"/>
</dbReference>
<feature type="domain" description="GHMP kinase C-terminal" evidence="3">
    <location>
        <begin position="288"/>
        <end position="360"/>
    </location>
</feature>
<protein>
    <recommendedName>
        <fullName evidence="8">Galactokinase</fullName>
    </recommendedName>
</protein>
<reference evidence="7" key="2">
    <citation type="submission" date="2012-11" db="EMBL/GenBank/DDBJ databases">
        <authorList>
            <person name="Kuo A."/>
            <person name="Curtis B.A."/>
            <person name="Tanifuji G."/>
            <person name="Burki F."/>
            <person name="Gruber A."/>
            <person name="Irimia M."/>
            <person name="Maruyama S."/>
            <person name="Arias M.C."/>
            <person name="Ball S.G."/>
            <person name="Gile G.H."/>
            <person name="Hirakawa Y."/>
            <person name="Hopkins J.F."/>
            <person name="Rensing S.A."/>
            <person name="Schmutz J."/>
            <person name="Symeonidi A."/>
            <person name="Elias M."/>
            <person name="Eveleigh R.J."/>
            <person name="Herman E.K."/>
            <person name="Klute M.J."/>
            <person name="Nakayama T."/>
            <person name="Obornik M."/>
            <person name="Reyes-Prieto A."/>
            <person name="Armbrust E.V."/>
            <person name="Aves S.J."/>
            <person name="Beiko R.G."/>
            <person name="Coutinho P."/>
            <person name="Dacks J.B."/>
            <person name="Durnford D.G."/>
            <person name="Fast N.M."/>
            <person name="Green B.R."/>
            <person name="Grisdale C."/>
            <person name="Hempe F."/>
            <person name="Henrissat B."/>
            <person name="Hoppner M.P."/>
            <person name="Ishida K.-I."/>
            <person name="Kim E."/>
            <person name="Koreny L."/>
            <person name="Kroth P.G."/>
            <person name="Liu Y."/>
            <person name="Malik S.-B."/>
            <person name="Maier U.G."/>
            <person name="McRose D."/>
            <person name="Mock T."/>
            <person name="Neilson J.A."/>
            <person name="Onodera N.T."/>
            <person name="Poole A.M."/>
            <person name="Pritham E.J."/>
            <person name="Richards T.A."/>
            <person name="Rocap G."/>
            <person name="Roy S.W."/>
            <person name="Sarai C."/>
            <person name="Schaack S."/>
            <person name="Shirato S."/>
            <person name="Slamovits C.H."/>
            <person name="Spencer D.F."/>
            <person name="Suzuki S."/>
            <person name="Worden A.Z."/>
            <person name="Zauner S."/>
            <person name="Barry K."/>
            <person name="Bell C."/>
            <person name="Bharti A.K."/>
            <person name="Crow J.A."/>
            <person name="Grimwood J."/>
            <person name="Kramer R."/>
            <person name="Lindquist E."/>
            <person name="Lucas S."/>
            <person name="Salamov A."/>
            <person name="McFadden G.I."/>
            <person name="Lane C.E."/>
            <person name="Keeling P.J."/>
            <person name="Gray M.W."/>
            <person name="Grigoriev I.V."/>
            <person name="Archibald J.M."/>
        </authorList>
    </citation>
    <scope>NUCLEOTIDE SEQUENCE</scope>
    <source>
        <strain evidence="7">CCMP2712</strain>
    </source>
</reference>
<keyword evidence="7" id="KW-1185">Reference proteome</keyword>
<dbReference type="KEGG" id="gtt:GUITHDRAFT_160545"/>
<dbReference type="GO" id="GO:0004335">
    <property type="term" value="F:galactokinase activity"/>
    <property type="evidence" value="ECO:0007669"/>
    <property type="project" value="InterPro"/>
</dbReference>
<dbReference type="EMBL" id="JH992966">
    <property type="protein sequence ID" value="EKX54865.1"/>
    <property type="molecule type" value="Genomic_DNA"/>
</dbReference>
<keyword evidence="1" id="KW-0547">Nucleotide-binding</keyword>
<dbReference type="InterPro" id="IPR000705">
    <property type="entry name" value="Galactokinase"/>
</dbReference>
<keyword evidence="2" id="KW-0067">ATP-binding</keyword>
<dbReference type="Proteomes" id="UP000011087">
    <property type="component" value="Unassembled WGS sequence"/>
</dbReference>
<dbReference type="InterPro" id="IPR013750">
    <property type="entry name" value="GHMP_kinase_C_dom"/>
</dbReference>
<dbReference type="EnsemblProtists" id="EKX54865">
    <property type="protein sequence ID" value="EKX54865"/>
    <property type="gene ID" value="GUITHDRAFT_160545"/>
</dbReference>
<dbReference type="HOGENOM" id="CLU_017814_6_2_1"/>
<evidence type="ECO:0000313" key="7">
    <source>
        <dbReference type="Proteomes" id="UP000011087"/>
    </source>
</evidence>
<dbReference type="InterPro" id="IPR019741">
    <property type="entry name" value="Galactokinase_CS"/>
</dbReference>
<accession>L1K342</accession>
<evidence type="ECO:0000259" key="4">
    <source>
        <dbReference type="Pfam" id="PF10509"/>
    </source>
</evidence>
<dbReference type="STRING" id="905079.L1K342"/>
<proteinExistence type="predicted"/>
<dbReference type="PRINTS" id="PR00959">
    <property type="entry name" value="MEVGALKINASE"/>
</dbReference>
<dbReference type="GeneID" id="17311493"/>
<dbReference type="InterPro" id="IPR036554">
    <property type="entry name" value="GHMP_kinase_C_sf"/>
</dbReference>
<dbReference type="InterPro" id="IPR019539">
    <property type="entry name" value="GalKase_N"/>
</dbReference>
<evidence type="ECO:0008006" key="8">
    <source>
        <dbReference type="Google" id="ProtNLM"/>
    </source>
</evidence>
<gene>
    <name evidence="5" type="ORF">GUITHDRAFT_160545</name>
</gene>
<dbReference type="PRINTS" id="PR00473">
    <property type="entry name" value="GALCTOKINASE"/>
</dbReference>
<dbReference type="RefSeq" id="XP_005841845.1">
    <property type="nucleotide sequence ID" value="XM_005841788.1"/>
</dbReference>
<dbReference type="Gene3D" id="3.30.230.10">
    <property type="match status" value="1"/>
</dbReference>
<dbReference type="PaxDb" id="55529-EKX54865"/>
<dbReference type="GO" id="GO:0005524">
    <property type="term" value="F:ATP binding"/>
    <property type="evidence" value="ECO:0007669"/>
    <property type="project" value="UniProtKB-KW"/>
</dbReference>
<evidence type="ECO:0000256" key="1">
    <source>
        <dbReference type="ARBA" id="ARBA00022741"/>
    </source>
</evidence>
<evidence type="ECO:0000313" key="5">
    <source>
        <dbReference type="EMBL" id="EKX54865.1"/>
    </source>
</evidence>
<dbReference type="OrthoDB" id="187738at2759"/>
<dbReference type="PROSITE" id="PS00106">
    <property type="entry name" value="GALACTOKINASE"/>
    <property type="match status" value="1"/>
</dbReference>
<evidence type="ECO:0000256" key="2">
    <source>
        <dbReference type="ARBA" id="ARBA00022840"/>
    </source>
</evidence>
<sequence>MLSRSGVTGADVCSWLSFVSRAPGRVNIIGEHIDYHGYDIVIVGGCDGVDSSRSEQELQLEVINASECYPPAKLSPLSPEYFEGIRLKSRSVAWYDYVACGVKGLYEAAREVEQLQGLRLVVHGSGLWEEVDETEISCCLWVCDGEDKVALPCRAMFIVANCLSESHKAESDNPFNVMPSIMHQAPLLMVQRCADIADLKSFLAAAMEKLPEDPITFAKAAELLQLTVAELTEKVQGHRLSDRALQGSLQVKKRARHIISEAQRVDDFCRECARQTSDPHVDEDQLLASLGGLMLGSHESCRHDYSCSCDELDELVGCFLRAGANGARMTGAGWGGCAVALVDRTMQDKVIGEVWESFYKKRNVKDEDRGRFIFSTLPSDGANFLSIKSLQLT</sequence>
<name>L1K342_GUITC</name>
<dbReference type="Pfam" id="PF10509">
    <property type="entry name" value="GalKase_gal_bdg"/>
    <property type="match status" value="1"/>
</dbReference>
<dbReference type="InterPro" id="IPR014721">
    <property type="entry name" value="Ribsml_uS5_D2-typ_fold_subgr"/>
</dbReference>
<evidence type="ECO:0000313" key="6">
    <source>
        <dbReference type="EnsemblProtists" id="EKX54865"/>
    </source>
</evidence>
<organism evidence="5">
    <name type="scientific">Guillardia theta (strain CCMP2712)</name>
    <name type="common">Cryptophyte</name>
    <dbReference type="NCBI Taxonomy" id="905079"/>
    <lineage>
        <taxon>Eukaryota</taxon>
        <taxon>Cryptophyceae</taxon>
        <taxon>Pyrenomonadales</taxon>
        <taxon>Geminigeraceae</taxon>
        <taxon>Guillardia</taxon>
    </lineage>
</organism>
<dbReference type="InterPro" id="IPR006206">
    <property type="entry name" value="Mevalonate/galactokinase"/>
</dbReference>
<dbReference type="SUPFAM" id="SSF55060">
    <property type="entry name" value="GHMP Kinase, C-terminal domain"/>
    <property type="match status" value="1"/>
</dbReference>
<evidence type="ECO:0000259" key="3">
    <source>
        <dbReference type="Pfam" id="PF08544"/>
    </source>
</evidence>
<dbReference type="GO" id="GO:0006012">
    <property type="term" value="P:galactose metabolic process"/>
    <property type="evidence" value="ECO:0007669"/>
    <property type="project" value="InterPro"/>
</dbReference>